<dbReference type="InterPro" id="IPR000863">
    <property type="entry name" value="Sulfotransferase_dom"/>
</dbReference>
<accession>A0A3B1C1E6</accession>
<evidence type="ECO:0000259" key="1">
    <source>
        <dbReference type="Pfam" id="PF00685"/>
    </source>
</evidence>
<sequence length="305" mass="35448">MSIKLLINGFFRSGTTIVWKIFRESNPDIISFYEPCHEEILDRLELFQRKPYIDKLHNISVWDEYFKPPGLIPLIRRHHPNPGKGNIFPDNERDVVDYTKVYDDLDIDVILQTNRWGLFLEEIHKELGAPIMHITRNPFDVYRSMQNVYFGQGSIVKNITKNAFIDYFSKRAFSISKMYEHISRKFGLRLRQRKTKLDDEFNSEAFDMFFIVWSVTNYYAIKAMEDGKGLAITHEVMLQRPDGAKGVIEAEFGIAFNHGGILKQPTRAVFLSDEENKLLLKTAQELNIYDEFFYVAKNAGGALAG</sequence>
<reference evidence="2" key="1">
    <citation type="submission" date="2018-06" db="EMBL/GenBank/DDBJ databases">
        <authorList>
            <person name="Zhirakovskaya E."/>
        </authorList>
    </citation>
    <scope>NUCLEOTIDE SEQUENCE</scope>
</reference>
<dbReference type="Pfam" id="PF00685">
    <property type="entry name" value="Sulfotransfer_1"/>
    <property type="match status" value="1"/>
</dbReference>
<dbReference type="InterPro" id="IPR027417">
    <property type="entry name" value="P-loop_NTPase"/>
</dbReference>
<protein>
    <recommendedName>
        <fullName evidence="1">Sulfotransferase domain-containing protein</fullName>
    </recommendedName>
</protein>
<dbReference type="Gene3D" id="3.40.50.300">
    <property type="entry name" value="P-loop containing nucleotide triphosphate hydrolases"/>
    <property type="match status" value="1"/>
</dbReference>
<organism evidence="2">
    <name type="scientific">hydrothermal vent metagenome</name>
    <dbReference type="NCBI Taxonomy" id="652676"/>
    <lineage>
        <taxon>unclassified sequences</taxon>
        <taxon>metagenomes</taxon>
        <taxon>ecological metagenomes</taxon>
    </lineage>
</organism>
<dbReference type="GO" id="GO:0008146">
    <property type="term" value="F:sulfotransferase activity"/>
    <property type="evidence" value="ECO:0007669"/>
    <property type="project" value="InterPro"/>
</dbReference>
<dbReference type="EMBL" id="UOGE01000092">
    <property type="protein sequence ID" value="VAX24019.1"/>
    <property type="molecule type" value="Genomic_DNA"/>
</dbReference>
<gene>
    <name evidence="2" type="ORF">MNBD_NITROSPINAE02-2215</name>
</gene>
<dbReference type="AlphaFoldDB" id="A0A3B1C1E6"/>
<proteinExistence type="predicted"/>
<feature type="domain" description="Sulfotransferase" evidence="1">
    <location>
        <begin position="4"/>
        <end position="184"/>
    </location>
</feature>
<evidence type="ECO:0000313" key="2">
    <source>
        <dbReference type="EMBL" id="VAX24019.1"/>
    </source>
</evidence>
<name>A0A3B1C1E6_9ZZZZ</name>
<dbReference type="SUPFAM" id="SSF52540">
    <property type="entry name" value="P-loop containing nucleoside triphosphate hydrolases"/>
    <property type="match status" value="1"/>
</dbReference>